<name>N1VD53_9MICC</name>
<feature type="non-terminal residue" evidence="1">
    <location>
        <position position="1"/>
    </location>
</feature>
<organism evidence="1 2">
    <name type="scientific">Arthrobacter crystallopoietes BAB-32</name>
    <dbReference type="NCBI Taxonomy" id="1246476"/>
    <lineage>
        <taxon>Bacteria</taxon>
        <taxon>Bacillati</taxon>
        <taxon>Actinomycetota</taxon>
        <taxon>Actinomycetes</taxon>
        <taxon>Micrococcales</taxon>
        <taxon>Micrococcaceae</taxon>
        <taxon>Crystallibacter</taxon>
    </lineage>
</organism>
<sequence>EGTASNANILTFRDEDGEIVRTITAGRGYTLTYSRLDKKGNVVDSFTLQPTGSVQRVEIADDGSQTVVGTGTNGLVLFSTDATEVPGTETPLAVQYTGRIVYTVDPETGVFTLLSASGKELNICEALA</sequence>
<proteinExistence type="predicted"/>
<dbReference type="RefSeq" id="WP_005266102.1">
    <property type="nucleotide sequence ID" value="NZ_ANPE02000009.1"/>
</dbReference>
<dbReference type="EMBL" id="ANPE02000009">
    <property type="protein sequence ID" value="EMY36228.1"/>
    <property type="molecule type" value="Genomic_DNA"/>
</dbReference>
<evidence type="ECO:0000313" key="1">
    <source>
        <dbReference type="EMBL" id="EMY36228.1"/>
    </source>
</evidence>
<gene>
    <name evidence="1" type="ORF">D477_000220</name>
</gene>
<dbReference type="Proteomes" id="UP000010729">
    <property type="component" value="Unassembled WGS sequence"/>
</dbReference>
<comment type="caution">
    <text evidence="1">The sequence shown here is derived from an EMBL/GenBank/DDBJ whole genome shotgun (WGS) entry which is preliminary data.</text>
</comment>
<accession>N1VD53</accession>
<keyword evidence="2" id="KW-1185">Reference proteome</keyword>
<dbReference type="AlphaFoldDB" id="N1VD53"/>
<evidence type="ECO:0000313" key="2">
    <source>
        <dbReference type="Proteomes" id="UP000010729"/>
    </source>
</evidence>
<protein>
    <submittedName>
        <fullName evidence="1">Uncharacterized protein</fullName>
    </submittedName>
</protein>
<reference evidence="1 2" key="1">
    <citation type="journal article" date="2013" name="Genome Announc.">
        <title>Draft Genome Sequence of Arthrobacter crystallopoietes Strain BAB-32, Revealing Genes for Bioremediation.</title>
        <authorList>
            <person name="Joshi M.N."/>
            <person name="Pandit A.S."/>
            <person name="Sharma A."/>
            <person name="Pandya R.V."/>
            <person name="Desai S.M."/>
            <person name="Saxena A.K."/>
            <person name="Bagatharia S.B."/>
        </authorList>
    </citation>
    <scope>NUCLEOTIDE SEQUENCE [LARGE SCALE GENOMIC DNA]</scope>
    <source>
        <strain evidence="1 2">BAB-32</strain>
    </source>
</reference>